<evidence type="ECO:0000256" key="3">
    <source>
        <dbReference type="ARBA" id="ARBA00022771"/>
    </source>
</evidence>
<organism evidence="8 9">
    <name type="scientific">Gossypium davidsonii</name>
    <name type="common">Davidson's cotton</name>
    <name type="synonym">Gossypium klotzschianum subsp. davidsonii</name>
    <dbReference type="NCBI Taxonomy" id="34287"/>
    <lineage>
        <taxon>Eukaryota</taxon>
        <taxon>Viridiplantae</taxon>
        <taxon>Streptophyta</taxon>
        <taxon>Embryophyta</taxon>
        <taxon>Tracheophyta</taxon>
        <taxon>Spermatophyta</taxon>
        <taxon>Magnoliopsida</taxon>
        <taxon>eudicotyledons</taxon>
        <taxon>Gunneridae</taxon>
        <taxon>Pentapetalae</taxon>
        <taxon>rosids</taxon>
        <taxon>malvids</taxon>
        <taxon>Malvales</taxon>
        <taxon>Malvaceae</taxon>
        <taxon>Malvoideae</taxon>
        <taxon>Gossypium</taxon>
    </lineage>
</organism>
<keyword evidence="6" id="KW-0539">Nucleus</keyword>
<keyword evidence="3" id="KW-0863">Zinc-finger</keyword>
<evidence type="ECO:0000259" key="7">
    <source>
        <dbReference type="Pfam" id="PF14372"/>
    </source>
</evidence>
<dbReference type="AlphaFoldDB" id="A0A7J8R297"/>
<keyword evidence="2" id="KW-0479">Metal-binding</keyword>
<dbReference type="InterPro" id="IPR025525">
    <property type="entry name" value="hAT-like_transposase_RNase-H"/>
</dbReference>
<feature type="domain" description="hAT-like transposase RNase-H fold" evidence="7">
    <location>
        <begin position="287"/>
        <end position="364"/>
    </location>
</feature>
<evidence type="ECO:0000256" key="4">
    <source>
        <dbReference type="ARBA" id="ARBA00022833"/>
    </source>
</evidence>
<proteinExistence type="predicted"/>
<dbReference type="EMBL" id="JABFAC010000002">
    <property type="protein sequence ID" value="MBA0607845.1"/>
    <property type="molecule type" value="Genomic_DNA"/>
</dbReference>
<evidence type="ECO:0000313" key="8">
    <source>
        <dbReference type="EMBL" id="MBA0607845.1"/>
    </source>
</evidence>
<dbReference type="GO" id="GO:0003677">
    <property type="term" value="F:DNA binding"/>
    <property type="evidence" value="ECO:0007669"/>
    <property type="project" value="UniProtKB-KW"/>
</dbReference>
<keyword evidence="9" id="KW-1185">Reference proteome</keyword>
<comment type="subcellular location">
    <subcellularLocation>
        <location evidence="1">Nucleus</location>
    </subcellularLocation>
</comment>
<dbReference type="GO" id="GO:0008270">
    <property type="term" value="F:zinc ion binding"/>
    <property type="evidence" value="ECO:0007669"/>
    <property type="project" value="UniProtKB-KW"/>
</dbReference>
<dbReference type="Pfam" id="PF14372">
    <property type="entry name" value="hAT-like_RNase-H"/>
    <property type="match status" value="1"/>
</dbReference>
<evidence type="ECO:0000313" key="9">
    <source>
        <dbReference type="Proteomes" id="UP000593561"/>
    </source>
</evidence>
<dbReference type="SMART" id="SM00614">
    <property type="entry name" value="ZnF_BED"/>
    <property type="match status" value="1"/>
</dbReference>
<sequence length="459" mass="52358">MKISNARDTIHERPTSEEAKCLDDIEVATYMRRNRKKTSIVWQELIVVKLVDGTKKVQCNKCKIKLAKNKDDTTTQYKRHLNGCVKRHVSLKGQGNLFLPPQAPAFDNASGVLNFVDVPPPHSGVVVYDALYKCLQDCSIEGKVCSISMENAFYNDAVVTMSKDSLSFHKKLPLNGKLFHVRCCAHILSLLVHDGHSKIEDVIDNVRESVKHIKASTVHLTMFSDIVKQIQLPNKRLILDCCTRWNATYVMLSCVLEFKDVFRRYAQRDASYKYLLSDEDWVRVEESIKELLMEKSLSEELCMRQMADKMQRKFDKYWGEFNLLIYITAILDPKNKMELIDFSFRPYQEYVDEYTLVNVGTSMENDVQESGVNNASTTSRIGKGKVIVGRSKFERYIRSVDTVDNVKSELDIYLEEGAFICKENCVASKSAFSAGGRVIDAYRSSLGTDTVQMLLYGSD</sequence>
<dbReference type="InterPro" id="IPR012337">
    <property type="entry name" value="RNaseH-like_sf"/>
</dbReference>
<evidence type="ECO:0000256" key="1">
    <source>
        <dbReference type="ARBA" id="ARBA00004123"/>
    </source>
</evidence>
<keyword evidence="4" id="KW-0862">Zinc</keyword>
<name>A0A7J8R297_GOSDV</name>
<dbReference type="PANTHER" id="PTHR46481:SF10">
    <property type="entry name" value="ZINC FINGER BED DOMAIN-CONTAINING PROTEIN 39"/>
    <property type="match status" value="1"/>
</dbReference>
<comment type="caution">
    <text evidence="8">The sequence shown here is derived from an EMBL/GenBank/DDBJ whole genome shotgun (WGS) entry which is preliminary data.</text>
</comment>
<gene>
    <name evidence="8" type="ORF">Godav_020108</name>
</gene>
<evidence type="ECO:0000256" key="5">
    <source>
        <dbReference type="ARBA" id="ARBA00023125"/>
    </source>
</evidence>
<dbReference type="Proteomes" id="UP000593561">
    <property type="component" value="Unassembled WGS sequence"/>
</dbReference>
<protein>
    <recommendedName>
        <fullName evidence="7">hAT-like transposase RNase-H fold domain-containing protein</fullName>
    </recommendedName>
</protein>
<dbReference type="GO" id="GO:0005634">
    <property type="term" value="C:nucleus"/>
    <property type="evidence" value="ECO:0007669"/>
    <property type="project" value="UniProtKB-SubCell"/>
</dbReference>
<accession>A0A7J8R297</accession>
<dbReference type="PANTHER" id="PTHR46481">
    <property type="entry name" value="ZINC FINGER BED DOMAIN-CONTAINING PROTEIN 4"/>
    <property type="match status" value="1"/>
</dbReference>
<reference evidence="8 9" key="1">
    <citation type="journal article" date="2019" name="Genome Biol. Evol.">
        <title>Insights into the evolution of the New World diploid cottons (Gossypium, subgenus Houzingenia) based on genome sequencing.</title>
        <authorList>
            <person name="Grover C.E."/>
            <person name="Arick M.A. 2nd"/>
            <person name="Thrash A."/>
            <person name="Conover J.L."/>
            <person name="Sanders W.S."/>
            <person name="Peterson D.G."/>
            <person name="Frelichowski J.E."/>
            <person name="Scheffler J.A."/>
            <person name="Scheffler B.E."/>
            <person name="Wendel J.F."/>
        </authorList>
    </citation>
    <scope>NUCLEOTIDE SEQUENCE [LARGE SCALE GENOMIC DNA]</scope>
    <source>
        <strain evidence="8">27</strain>
        <tissue evidence="8">Leaf</tissue>
    </source>
</reference>
<dbReference type="InterPro" id="IPR052035">
    <property type="entry name" value="ZnF_BED_domain_contain"/>
</dbReference>
<evidence type="ECO:0000256" key="6">
    <source>
        <dbReference type="ARBA" id="ARBA00023242"/>
    </source>
</evidence>
<evidence type="ECO:0000256" key="2">
    <source>
        <dbReference type="ARBA" id="ARBA00022723"/>
    </source>
</evidence>
<dbReference type="SUPFAM" id="SSF53098">
    <property type="entry name" value="Ribonuclease H-like"/>
    <property type="match status" value="1"/>
</dbReference>
<keyword evidence="5" id="KW-0238">DNA-binding</keyword>